<dbReference type="InterPro" id="IPR012349">
    <property type="entry name" value="Split_barrel_FMN-bd"/>
</dbReference>
<keyword evidence="4 7" id="KW-0288">FMN</keyword>
<dbReference type="PROSITE" id="PS01064">
    <property type="entry name" value="PYRIDOX_OXIDASE"/>
    <property type="match status" value="1"/>
</dbReference>
<dbReference type="SUPFAM" id="SSF50475">
    <property type="entry name" value="FMN-binding split barrel"/>
    <property type="match status" value="1"/>
</dbReference>
<evidence type="ECO:0000256" key="2">
    <source>
        <dbReference type="ARBA" id="ARBA00011738"/>
    </source>
</evidence>
<protein>
    <recommendedName>
        <fullName evidence="7">Pyridoxine/pyridoxamine 5'-phosphate oxidase</fullName>
        <ecNumber evidence="7">1.4.3.5</ecNumber>
    </recommendedName>
    <alternativeName>
        <fullName evidence="7">PNP/PMP oxidase</fullName>
        <shortName evidence="7">PNPOx</shortName>
    </alternativeName>
    <alternativeName>
        <fullName evidence="7">Pyridoxal 5'-phosphate synthase</fullName>
    </alternativeName>
</protein>
<feature type="binding site" evidence="7 8">
    <location>
        <position position="200"/>
    </location>
    <ligand>
        <name>FMN</name>
        <dbReference type="ChEBI" id="CHEBI:58210"/>
    </ligand>
</feature>
<keyword evidence="12" id="KW-1185">Reference proteome</keyword>
<dbReference type="NCBIfam" id="NF004231">
    <property type="entry name" value="PRK05679.1"/>
    <property type="match status" value="1"/>
</dbReference>
<dbReference type="HOGENOM" id="CLU_032263_2_2_6"/>
<dbReference type="EMBL" id="AQQO01000028">
    <property type="protein sequence ID" value="EON89743.1"/>
    <property type="molecule type" value="Genomic_DNA"/>
</dbReference>
<dbReference type="Pfam" id="PF01243">
    <property type="entry name" value="PNPOx_N"/>
    <property type="match status" value="1"/>
</dbReference>
<comment type="pathway">
    <text evidence="7">Cofactor metabolism; pyridoxal 5'-phosphate salvage; pyridoxal 5'-phosphate from pyridoxamine 5'-phosphate: step 1/1.</text>
</comment>
<feature type="binding site" evidence="7 8">
    <location>
        <position position="110"/>
    </location>
    <ligand>
        <name>FMN</name>
        <dbReference type="ChEBI" id="CHEBI:58210"/>
    </ligand>
</feature>
<evidence type="ECO:0000256" key="8">
    <source>
        <dbReference type="PIRSR" id="PIRSR000190-2"/>
    </source>
</evidence>
<feature type="binding site" evidence="7 8">
    <location>
        <position position="87"/>
    </location>
    <ligand>
        <name>FMN</name>
        <dbReference type="ChEBI" id="CHEBI:58210"/>
    </ligand>
</feature>
<comment type="pathway">
    <text evidence="7">Cofactor metabolism; pyridoxal 5'-phosphate salvage; pyridoxal 5'-phosphate from pyridoxine 5'-phosphate: step 1/1.</text>
</comment>
<dbReference type="Pfam" id="PF10590">
    <property type="entry name" value="PNP_phzG_C"/>
    <property type="match status" value="1"/>
</dbReference>
<comment type="caution">
    <text evidence="11">The sequence shown here is derived from an EMBL/GenBank/DDBJ whole genome shotgun (WGS) entry which is preliminary data.</text>
</comment>
<evidence type="ECO:0000256" key="7">
    <source>
        <dbReference type="HAMAP-Rule" id="MF_01629"/>
    </source>
</evidence>
<dbReference type="Proteomes" id="UP000014012">
    <property type="component" value="Unassembled WGS sequence"/>
</dbReference>
<dbReference type="InterPro" id="IPR000659">
    <property type="entry name" value="Pyridox_Oxase"/>
</dbReference>
<evidence type="ECO:0000256" key="3">
    <source>
        <dbReference type="ARBA" id="ARBA00022630"/>
    </source>
</evidence>
<dbReference type="GeneID" id="69705372"/>
<accession>R8ATU2</accession>
<keyword evidence="5 7" id="KW-0560">Oxidoreductase</keyword>
<evidence type="ECO:0000313" key="11">
    <source>
        <dbReference type="EMBL" id="EON89743.1"/>
    </source>
</evidence>
<evidence type="ECO:0000256" key="6">
    <source>
        <dbReference type="ARBA" id="ARBA00023096"/>
    </source>
</evidence>
<dbReference type="PATRIC" id="fig|1315976.3.peg.834"/>
<dbReference type="InterPro" id="IPR011576">
    <property type="entry name" value="Pyridox_Oxase_N"/>
</dbReference>
<dbReference type="PANTHER" id="PTHR10851:SF0">
    <property type="entry name" value="PYRIDOXINE-5'-PHOSPHATE OXIDASE"/>
    <property type="match status" value="1"/>
</dbReference>
<feature type="binding site" evidence="7">
    <location>
        <position position="71"/>
    </location>
    <ligand>
        <name>substrate</name>
    </ligand>
</feature>
<dbReference type="GO" id="GO:0008615">
    <property type="term" value="P:pyridoxine biosynthetic process"/>
    <property type="evidence" value="ECO:0007669"/>
    <property type="project" value="UniProtKB-UniRule"/>
</dbReference>
<evidence type="ECO:0000256" key="4">
    <source>
        <dbReference type="ARBA" id="ARBA00022643"/>
    </source>
</evidence>
<comment type="subunit">
    <text evidence="2 7">Homodimer.</text>
</comment>
<dbReference type="OrthoDB" id="9780392at2"/>
<feature type="binding site" evidence="7">
    <location>
        <position position="132"/>
    </location>
    <ligand>
        <name>substrate</name>
    </ligand>
</feature>
<evidence type="ECO:0000256" key="1">
    <source>
        <dbReference type="ARBA" id="ARBA00007301"/>
    </source>
</evidence>
<reference evidence="11 12" key="1">
    <citation type="journal article" date="2013" name="Genome Announc.">
        <title>Genome Sequence of Plesiomonas shigelloides Strain 302-73 (Serotype O1).</title>
        <authorList>
            <person name="Pique N."/>
            <person name="Aquilini E."/>
            <person name="Alioto T."/>
            <person name="Minana-Galbis D."/>
            <person name="Tomas J.M."/>
        </authorList>
    </citation>
    <scope>NUCLEOTIDE SEQUENCE [LARGE SCALE GENOMIC DNA]</scope>
    <source>
        <strain evidence="11 12">302-73</strain>
    </source>
</reference>
<feature type="binding site" evidence="7">
    <location>
        <position position="136"/>
    </location>
    <ligand>
        <name>substrate</name>
    </ligand>
</feature>
<keyword evidence="3 7" id="KW-0285">Flavoprotein</keyword>
<dbReference type="EC" id="1.4.3.5" evidence="7"/>
<dbReference type="SMR" id="R8ATU2"/>
<dbReference type="PANTHER" id="PTHR10851">
    <property type="entry name" value="PYRIDOXINE-5-PHOSPHATE OXIDASE"/>
    <property type="match status" value="1"/>
</dbReference>
<organism evidence="11 12">
    <name type="scientific">Plesiomonas shigelloides 302-73</name>
    <dbReference type="NCBI Taxonomy" id="1315976"/>
    <lineage>
        <taxon>Bacteria</taxon>
        <taxon>Pseudomonadati</taxon>
        <taxon>Pseudomonadota</taxon>
        <taxon>Gammaproteobacteria</taxon>
        <taxon>Enterobacterales</taxon>
        <taxon>Enterobacteriaceae</taxon>
        <taxon>Plesiomonas</taxon>
    </lineage>
</organism>
<dbReference type="UniPathway" id="UPA01068">
    <property type="reaction ID" value="UER00304"/>
</dbReference>
<evidence type="ECO:0000259" key="9">
    <source>
        <dbReference type="Pfam" id="PF01243"/>
    </source>
</evidence>
<feature type="binding site" evidence="7 8">
    <location>
        <position position="190"/>
    </location>
    <ligand>
        <name>FMN</name>
        <dbReference type="ChEBI" id="CHEBI:58210"/>
    </ligand>
</feature>
<dbReference type="NCBIfam" id="TIGR00558">
    <property type="entry name" value="pdxH"/>
    <property type="match status" value="1"/>
</dbReference>
<feature type="binding site" evidence="7">
    <location>
        <begin position="196"/>
        <end position="198"/>
    </location>
    <ligand>
        <name>substrate</name>
    </ligand>
</feature>
<feature type="binding site" evidence="7 8">
    <location>
        <position position="88"/>
    </location>
    <ligand>
        <name>FMN</name>
        <dbReference type="ChEBI" id="CHEBI:58210"/>
    </ligand>
</feature>
<dbReference type="GO" id="GO:0010181">
    <property type="term" value="F:FMN binding"/>
    <property type="evidence" value="ECO:0007669"/>
    <property type="project" value="UniProtKB-UniRule"/>
</dbReference>
<evidence type="ECO:0000313" key="12">
    <source>
        <dbReference type="Proteomes" id="UP000014012"/>
    </source>
</evidence>
<keyword evidence="6 7" id="KW-0664">Pyridoxine biosynthesis</keyword>
<comment type="catalytic activity">
    <reaction evidence="7">
        <text>pyridoxine 5'-phosphate + O2 = pyridoxal 5'-phosphate + H2O2</text>
        <dbReference type="Rhea" id="RHEA:15149"/>
        <dbReference type="ChEBI" id="CHEBI:15379"/>
        <dbReference type="ChEBI" id="CHEBI:16240"/>
        <dbReference type="ChEBI" id="CHEBI:58589"/>
        <dbReference type="ChEBI" id="CHEBI:597326"/>
        <dbReference type="EC" id="1.4.3.5"/>
    </reaction>
</comment>
<comment type="catalytic activity">
    <reaction evidence="7">
        <text>pyridoxamine 5'-phosphate + O2 + H2O = pyridoxal 5'-phosphate + H2O2 + NH4(+)</text>
        <dbReference type="Rhea" id="RHEA:15817"/>
        <dbReference type="ChEBI" id="CHEBI:15377"/>
        <dbReference type="ChEBI" id="CHEBI:15379"/>
        <dbReference type="ChEBI" id="CHEBI:16240"/>
        <dbReference type="ChEBI" id="CHEBI:28938"/>
        <dbReference type="ChEBI" id="CHEBI:58451"/>
        <dbReference type="ChEBI" id="CHEBI:597326"/>
        <dbReference type="EC" id="1.4.3.5"/>
    </reaction>
</comment>
<feature type="domain" description="Pyridoxine 5'-phosphate oxidase dimerisation C-terminal" evidence="10">
    <location>
        <begin position="177"/>
        <end position="217"/>
    </location>
</feature>
<dbReference type="AlphaFoldDB" id="R8ATU2"/>
<feature type="binding site" evidence="7 8">
    <location>
        <begin position="66"/>
        <end position="71"/>
    </location>
    <ligand>
        <name>FMN</name>
        <dbReference type="ChEBI" id="CHEBI:58210"/>
    </ligand>
</feature>
<feature type="binding site" evidence="7 8">
    <location>
        <begin position="81"/>
        <end position="82"/>
    </location>
    <ligand>
        <name>FMN</name>
        <dbReference type="ChEBI" id="CHEBI:58210"/>
    </ligand>
</feature>
<evidence type="ECO:0000259" key="10">
    <source>
        <dbReference type="Pfam" id="PF10590"/>
    </source>
</evidence>
<feature type="binding site" evidence="7 8">
    <location>
        <begin position="145"/>
        <end position="146"/>
    </location>
    <ligand>
        <name>FMN</name>
        <dbReference type="ChEBI" id="CHEBI:58210"/>
    </ligand>
</feature>
<dbReference type="InterPro" id="IPR019740">
    <property type="entry name" value="Pyridox_Oxase_CS"/>
</dbReference>
<dbReference type="Gene3D" id="2.30.110.10">
    <property type="entry name" value="Electron Transport, Fmn-binding Protein, Chain A"/>
    <property type="match status" value="1"/>
</dbReference>
<dbReference type="FunFam" id="2.30.110.10:FF:000020">
    <property type="entry name" value="PNPO isoform 11"/>
    <property type="match status" value="1"/>
</dbReference>
<dbReference type="RefSeq" id="WP_010862482.1">
    <property type="nucleotide sequence ID" value="NZ_KB944507.1"/>
</dbReference>
<gene>
    <name evidence="7" type="primary">pdxH</name>
    <name evidence="11" type="ORF">PLESHI_04267</name>
</gene>
<dbReference type="HAMAP" id="MF_01629">
    <property type="entry name" value="PdxH"/>
    <property type="match status" value="1"/>
</dbReference>
<dbReference type="InterPro" id="IPR019576">
    <property type="entry name" value="Pyridoxamine_oxidase_dimer_C"/>
</dbReference>
<feature type="domain" description="Pyridoxamine 5'-phosphate oxidase N-terminal" evidence="9">
    <location>
        <begin position="45"/>
        <end position="158"/>
    </location>
</feature>
<dbReference type="STRING" id="703.SAMEA2665130_00513"/>
<dbReference type="GO" id="GO:0004733">
    <property type="term" value="F:pyridoxamine phosphate oxidase activity"/>
    <property type="evidence" value="ECO:0007669"/>
    <property type="project" value="UniProtKB-UniRule"/>
</dbReference>
<comment type="function">
    <text evidence="7">Catalyzes the oxidation of either pyridoxine 5'-phosphate (PNP) or pyridoxamine 5'-phosphate (PMP) into pyridoxal 5'-phosphate (PLP).</text>
</comment>
<sequence>MSLLNKLRCAMTMGQGLALPEHSPQENDQPYQLFQKWFHDAQDSGIILPESMTLATVSADGQPSARIVLLKDVTEDGFTFYTNYESRKGEELEQNPKVALVFHWNILQRQVRIEGTVERVSRETSDRYFQSRLRGSRIGAWASHQSRPLSSREELEQREAEFAKQFAGGDVPLPPYWGGYLVRPHAIEFWQGKASRLHDRIRFERVGENWQPQRLNP</sequence>
<comment type="similarity">
    <text evidence="1 7">Belongs to the pyridoxamine 5'-phosphate oxidase family.</text>
</comment>
<comment type="cofactor">
    <cofactor evidence="7 8">
        <name>FMN</name>
        <dbReference type="ChEBI" id="CHEBI:58210"/>
    </cofactor>
    <text evidence="7 8">Binds 1 FMN per subunit.</text>
</comment>
<proteinExistence type="inferred from homology"/>
<dbReference type="PIRSF" id="PIRSF000190">
    <property type="entry name" value="Pyd_amn-ph_oxd"/>
    <property type="match status" value="1"/>
</dbReference>
<name>R8ATU2_PLESH</name>
<evidence type="ECO:0000256" key="5">
    <source>
        <dbReference type="ARBA" id="ARBA00023002"/>
    </source>
</evidence>
<feature type="binding site" evidence="7">
    <location>
        <position position="128"/>
    </location>
    <ligand>
        <name>substrate</name>
    </ligand>
</feature>